<dbReference type="InterPro" id="IPR036465">
    <property type="entry name" value="vWFA_dom_sf"/>
</dbReference>
<dbReference type="Pfam" id="PF12034">
    <property type="entry name" value="YfbK_C"/>
    <property type="match status" value="1"/>
</dbReference>
<gene>
    <name evidence="1" type="ORF">DN745_16265</name>
</gene>
<dbReference type="EMBL" id="CP030032">
    <property type="protein sequence ID" value="AWV90786.1"/>
    <property type="molecule type" value="Genomic_DNA"/>
</dbReference>
<evidence type="ECO:0000313" key="2">
    <source>
        <dbReference type="Proteomes" id="UP000249799"/>
    </source>
</evidence>
<dbReference type="Pfam" id="PF00092">
    <property type="entry name" value="VWA"/>
    <property type="match status" value="1"/>
</dbReference>
<dbReference type="InterPro" id="IPR021908">
    <property type="entry name" value="YfbK_C"/>
</dbReference>
<dbReference type="SUPFAM" id="SSF53300">
    <property type="entry name" value="vWA-like"/>
    <property type="match status" value="1"/>
</dbReference>
<dbReference type="Gene3D" id="3.40.50.410">
    <property type="entry name" value="von Willebrand factor, type A domain"/>
    <property type="match status" value="1"/>
</dbReference>
<dbReference type="OrthoDB" id="9805121at2"/>
<organism evidence="1 2">
    <name type="scientific">Bradymonas sediminis</name>
    <dbReference type="NCBI Taxonomy" id="1548548"/>
    <lineage>
        <taxon>Bacteria</taxon>
        <taxon>Deltaproteobacteria</taxon>
        <taxon>Bradymonadales</taxon>
        <taxon>Bradymonadaceae</taxon>
        <taxon>Bradymonas</taxon>
    </lineage>
</organism>
<dbReference type="InterPro" id="IPR051266">
    <property type="entry name" value="CLCR"/>
</dbReference>
<name>A0A2Z4FQ52_9DELT</name>
<dbReference type="SMART" id="SM00327">
    <property type="entry name" value="VWA"/>
    <property type="match status" value="1"/>
</dbReference>
<reference evidence="1 2" key="1">
    <citation type="submission" date="2018-06" db="EMBL/GenBank/DDBJ databases">
        <title>Lujinxingia sediminis gen. nov. sp. nov., a new facultative anaerobic member of the class Deltaproteobacteria, and proposal of Lujinxingaceae fam. nov.</title>
        <authorList>
            <person name="Guo L.-Y."/>
            <person name="Li C.-M."/>
            <person name="Wang S."/>
            <person name="Du Z.-J."/>
        </authorList>
    </citation>
    <scope>NUCLEOTIDE SEQUENCE [LARGE SCALE GENOMIC DNA]</scope>
    <source>
        <strain evidence="1 2">FA350</strain>
    </source>
</reference>
<keyword evidence="2" id="KW-1185">Reference proteome</keyword>
<dbReference type="InterPro" id="IPR022156">
    <property type="entry name" value="Uncharacterised_YfbK_N"/>
</dbReference>
<dbReference type="InterPro" id="IPR002035">
    <property type="entry name" value="VWF_A"/>
</dbReference>
<accession>A0A2Z4FQ52</accession>
<dbReference type="PANTHER" id="PTHR10579">
    <property type="entry name" value="CALCIUM-ACTIVATED CHLORIDE CHANNEL REGULATOR"/>
    <property type="match status" value="1"/>
</dbReference>
<sequence>MMNAKPVNNAILMICAAALCVGVSTGCDKSAETKYEEASNAVKSEVTFDGPSGSASPSREEVAASPEPSVGLADEAEMEAPEEGVVNKMRMPRVKRGAKMMAGASGGRGVHNIVAPPPAQKPTSAPADTGAKNAAVNPMTRVADDALSTFSIDVDTGAYTLARRAINSGAMPSPGTVRVEEFVNYFKYDYPAPKDGAFGVSLDAAPSPFEPALNRKIVRVGVQGKRLNRESRKPVHLTFLVDVSGSMSGHDRIELAKESLQILTRNLGEEDTIAISTYSGAVKTILEPTGAAQRAKISKAIDSLSAGGGTRMGDGLELAYKMALKGFVADHANRVIVLSDGDANVGATTFPEILSTIRSYVEDGVTLSTIGFGMGNYKDQMMEQLANQGNGNYYYIDSKKEAQKVFGEQLDGTLQVIAKDVKIQVEFDADSVISYRLLGYENRDIADNDFRNDRVDAGEIGAGHSVTALYEVVLSEAAARGKAISQLATVRIRAKTPTGTQAREQAFVLTTRDMHAKLADASQDFQFATAVAGFAEVLRDSPYAKGLSLALVEELAKSASTPAQADRQEFIGLVAKVKASKSASAGVLLD</sequence>
<evidence type="ECO:0000313" key="1">
    <source>
        <dbReference type="EMBL" id="AWV90786.1"/>
    </source>
</evidence>
<protein>
    <submittedName>
        <fullName evidence="1">VWA domain-containing protein</fullName>
    </submittedName>
</protein>
<dbReference type="PROSITE" id="PS50234">
    <property type="entry name" value="VWFA"/>
    <property type="match status" value="1"/>
</dbReference>
<dbReference type="PANTHER" id="PTHR10579:SF43">
    <property type="entry name" value="ZINC FINGER (C3HC4-TYPE RING FINGER) FAMILY PROTEIN"/>
    <property type="match status" value="1"/>
</dbReference>
<dbReference type="KEGG" id="bsed:DN745_16265"/>
<dbReference type="RefSeq" id="WP_111336439.1">
    <property type="nucleotide sequence ID" value="NZ_CP030032.1"/>
</dbReference>
<dbReference type="PROSITE" id="PS51257">
    <property type="entry name" value="PROKAR_LIPOPROTEIN"/>
    <property type="match status" value="1"/>
</dbReference>
<dbReference type="Pfam" id="PF12450">
    <property type="entry name" value="vWF_A"/>
    <property type="match status" value="1"/>
</dbReference>
<dbReference type="Proteomes" id="UP000249799">
    <property type="component" value="Chromosome"/>
</dbReference>
<proteinExistence type="predicted"/>
<dbReference type="AlphaFoldDB" id="A0A2Z4FQ52"/>